<dbReference type="AlphaFoldDB" id="A0AAE0V218"/>
<dbReference type="EMBL" id="JAUCMX010000009">
    <property type="protein sequence ID" value="KAK3535395.1"/>
    <property type="molecule type" value="Genomic_DNA"/>
</dbReference>
<name>A0AAE0V218_9TELE</name>
<dbReference type="PANTHER" id="PTHR47510:SF3">
    <property type="entry name" value="ENDO_EXONUCLEASE_PHOSPHATASE DOMAIN-CONTAINING PROTEIN"/>
    <property type="match status" value="1"/>
</dbReference>
<dbReference type="PANTHER" id="PTHR47510">
    <property type="entry name" value="REVERSE TRANSCRIPTASE DOMAIN-CONTAINING PROTEIN"/>
    <property type="match status" value="1"/>
</dbReference>
<reference evidence="2" key="1">
    <citation type="submission" date="2023-06" db="EMBL/GenBank/DDBJ databases">
        <title>Male Hemibagrus guttatus genome.</title>
        <authorList>
            <person name="Bian C."/>
        </authorList>
    </citation>
    <scope>NUCLEOTIDE SEQUENCE</scope>
    <source>
        <strain evidence="2">Male_cb2023</strain>
        <tissue evidence="2">Muscle</tissue>
    </source>
</reference>
<feature type="domain" description="Reverse transcriptase" evidence="1">
    <location>
        <begin position="221"/>
        <end position="314"/>
    </location>
</feature>
<evidence type="ECO:0000313" key="2">
    <source>
        <dbReference type="EMBL" id="KAK3535395.1"/>
    </source>
</evidence>
<keyword evidence="3" id="KW-1185">Reference proteome</keyword>
<protein>
    <recommendedName>
        <fullName evidence="1">Reverse transcriptase domain-containing protein</fullName>
    </recommendedName>
</protein>
<dbReference type="Pfam" id="PF00078">
    <property type="entry name" value="RVT_1"/>
    <property type="match status" value="1"/>
</dbReference>
<dbReference type="InterPro" id="IPR000477">
    <property type="entry name" value="RT_dom"/>
</dbReference>
<gene>
    <name evidence="2" type="ORF">QTP70_012060</name>
</gene>
<dbReference type="Proteomes" id="UP001274896">
    <property type="component" value="Unassembled WGS sequence"/>
</dbReference>
<organism evidence="2 3">
    <name type="scientific">Hemibagrus guttatus</name>
    <dbReference type="NCBI Taxonomy" id="175788"/>
    <lineage>
        <taxon>Eukaryota</taxon>
        <taxon>Metazoa</taxon>
        <taxon>Chordata</taxon>
        <taxon>Craniata</taxon>
        <taxon>Vertebrata</taxon>
        <taxon>Euteleostomi</taxon>
        <taxon>Actinopterygii</taxon>
        <taxon>Neopterygii</taxon>
        <taxon>Teleostei</taxon>
        <taxon>Ostariophysi</taxon>
        <taxon>Siluriformes</taxon>
        <taxon>Bagridae</taxon>
        <taxon>Hemibagrus</taxon>
    </lineage>
</organism>
<sequence length="317" mass="35880">MAVVVNPGLDRSALQKSFSSHFKKLKFREFSAVFLLAVYIPPEADHVTALGILHNVISRQETAHPDAVIVAAYKQLLKRAPTVSKTMLCACSTAFVTEDIGEYKKARYNLCKSIRKAERDYSLRLEGYYTTADSRCMWHITEYRQRKGILDMPLALSSAEVRMALRKTNPRKAASPDNIPGWALMVCSLELADMFTDIYNLSLAQALVPTCFKSTTIIPLPKKNTVTCLNDYRPFALTPIAMKCLERIVMSHIKRNIPTTLDQFQFAYRQNRSTEDGVNTAIHTALTHLEGKDTYVRMLFIDYSSAFNTVIPHRLSE</sequence>
<accession>A0AAE0V218</accession>
<evidence type="ECO:0000313" key="3">
    <source>
        <dbReference type="Proteomes" id="UP001274896"/>
    </source>
</evidence>
<evidence type="ECO:0000259" key="1">
    <source>
        <dbReference type="Pfam" id="PF00078"/>
    </source>
</evidence>
<comment type="caution">
    <text evidence="2">The sequence shown here is derived from an EMBL/GenBank/DDBJ whole genome shotgun (WGS) entry which is preliminary data.</text>
</comment>
<proteinExistence type="predicted"/>